<protein>
    <recommendedName>
        <fullName evidence="3">Leucine-rich repeat domain, L domain-containing protein</fullName>
    </recommendedName>
</protein>
<dbReference type="SUPFAM" id="SSF52058">
    <property type="entry name" value="L domain-like"/>
    <property type="match status" value="1"/>
</dbReference>
<accession>A0AAU9M7M2</accession>
<keyword evidence="2" id="KW-1185">Reference proteome</keyword>
<name>A0AAU9M7M2_9ASTR</name>
<evidence type="ECO:0000313" key="1">
    <source>
        <dbReference type="EMBL" id="CAH1421486.1"/>
    </source>
</evidence>
<dbReference type="PANTHER" id="PTHR11017:SF544">
    <property type="entry name" value="ADP-RIBOSYL CYCLASE_CYCLIC ADP-RIBOSE HYDROLASE"/>
    <property type="match status" value="1"/>
</dbReference>
<evidence type="ECO:0008006" key="3">
    <source>
        <dbReference type="Google" id="ProtNLM"/>
    </source>
</evidence>
<sequence length="454" mass="52409">MIALILFPKDQQQTKRSKTNLMLTTDTHPFSDFRPDATGSSLLYRLYSLNLNRRFSSLFFGQPAVEVFARVGSWPSEHRLFSSLLLNYQLHPLLPVYLQWRLLQLHQFTRALNEDILANELGTKATRCLQFYTEKLNPHTVIKGLGKMKELRLLSVVLGDCFRNLEFNIVSPDFPDALRYLRLNYYPYKSLPKTFQANNLVAIEMDDSKIEQLWEGGEKKVLNKLRFLDLNRSMLSTLDLGLTPNLEKLNLGECSNLVELHMPFGCLKLVSIDLRNARLRTLDLRLAPNLEKLILVECNDLEELHMPHRCLNLGYLLLSKSKLRTLDIGLTPNLKYLDLKNSYYWEELHMADQCQKLTNLDISHSKLRTLDLRLTPNLKGLDLSYCCKLVDLHTPIGCLKKLVYVGLNGCLRFKSFLFNMKDCTCCSVDESLEVGLLSKLHLIVESLERCPFHL</sequence>
<dbReference type="InterPro" id="IPR044974">
    <property type="entry name" value="Disease_R_plants"/>
</dbReference>
<proteinExistence type="predicted"/>
<dbReference type="Gene3D" id="3.80.10.10">
    <property type="entry name" value="Ribonuclease Inhibitor"/>
    <property type="match status" value="2"/>
</dbReference>
<dbReference type="PANTHER" id="PTHR11017">
    <property type="entry name" value="LEUCINE-RICH REPEAT-CONTAINING PROTEIN"/>
    <property type="match status" value="1"/>
</dbReference>
<dbReference type="InterPro" id="IPR032675">
    <property type="entry name" value="LRR_dom_sf"/>
</dbReference>
<gene>
    <name evidence="1" type="ORF">LVIROSA_LOCUS8884</name>
</gene>
<organism evidence="1 2">
    <name type="scientific">Lactuca virosa</name>
    <dbReference type="NCBI Taxonomy" id="75947"/>
    <lineage>
        <taxon>Eukaryota</taxon>
        <taxon>Viridiplantae</taxon>
        <taxon>Streptophyta</taxon>
        <taxon>Embryophyta</taxon>
        <taxon>Tracheophyta</taxon>
        <taxon>Spermatophyta</taxon>
        <taxon>Magnoliopsida</taxon>
        <taxon>eudicotyledons</taxon>
        <taxon>Gunneridae</taxon>
        <taxon>Pentapetalae</taxon>
        <taxon>asterids</taxon>
        <taxon>campanulids</taxon>
        <taxon>Asterales</taxon>
        <taxon>Asteraceae</taxon>
        <taxon>Cichorioideae</taxon>
        <taxon>Cichorieae</taxon>
        <taxon>Lactucinae</taxon>
        <taxon>Lactuca</taxon>
    </lineage>
</organism>
<dbReference type="EMBL" id="CAKMRJ010001112">
    <property type="protein sequence ID" value="CAH1421486.1"/>
    <property type="molecule type" value="Genomic_DNA"/>
</dbReference>
<dbReference type="AlphaFoldDB" id="A0AAU9M7M2"/>
<dbReference type="GO" id="GO:0006952">
    <property type="term" value="P:defense response"/>
    <property type="evidence" value="ECO:0007669"/>
    <property type="project" value="InterPro"/>
</dbReference>
<evidence type="ECO:0000313" key="2">
    <source>
        <dbReference type="Proteomes" id="UP001157418"/>
    </source>
</evidence>
<comment type="caution">
    <text evidence="1">The sequence shown here is derived from an EMBL/GenBank/DDBJ whole genome shotgun (WGS) entry which is preliminary data.</text>
</comment>
<dbReference type="Proteomes" id="UP001157418">
    <property type="component" value="Unassembled WGS sequence"/>
</dbReference>
<reference evidence="1 2" key="1">
    <citation type="submission" date="2022-01" db="EMBL/GenBank/DDBJ databases">
        <authorList>
            <person name="Xiong W."/>
            <person name="Schranz E."/>
        </authorList>
    </citation>
    <scope>NUCLEOTIDE SEQUENCE [LARGE SCALE GENOMIC DNA]</scope>
</reference>